<dbReference type="GeneID" id="103055199"/>
<dbReference type="PRINTS" id="PR00176">
    <property type="entry name" value="NANEUSMPORT"/>
</dbReference>
<dbReference type="InterPro" id="IPR000175">
    <property type="entry name" value="Na/ntran_symport"/>
</dbReference>
<evidence type="ECO:0000256" key="9">
    <source>
        <dbReference type="RuleBase" id="RU003732"/>
    </source>
</evidence>
<evidence type="ECO:0000256" key="3">
    <source>
        <dbReference type="ARBA" id="ARBA00022692"/>
    </source>
</evidence>
<keyword evidence="6 10" id="KW-0472">Membrane</keyword>
<dbReference type="Proteomes" id="UP000695026">
    <property type="component" value="Unplaced"/>
</dbReference>
<feature type="transmembrane region" description="Helical" evidence="10">
    <location>
        <begin position="55"/>
        <end position="76"/>
    </location>
</feature>
<keyword evidence="3 9" id="KW-0812">Transmembrane</keyword>
<feature type="transmembrane region" description="Helical" evidence="10">
    <location>
        <begin position="441"/>
        <end position="459"/>
    </location>
</feature>
<evidence type="ECO:0000256" key="7">
    <source>
        <dbReference type="ARBA" id="ARBA00023180"/>
    </source>
</evidence>
<feature type="transmembrane region" description="Helical" evidence="10">
    <location>
        <begin position="516"/>
        <end position="536"/>
    </location>
</feature>
<dbReference type="PROSITE" id="PS50267">
    <property type="entry name" value="NA_NEUROTRAN_SYMP_3"/>
    <property type="match status" value="1"/>
</dbReference>
<keyword evidence="11" id="KW-1185">Reference proteome</keyword>
<evidence type="ECO:0000256" key="4">
    <source>
        <dbReference type="ARBA" id="ARBA00022847"/>
    </source>
</evidence>
<gene>
    <name evidence="12" type="primary">LOC103055199</name>
</gene>
<feature type="binding site" evidence="8">
    <location>
        <position position="34"/>
    </location>
    <ligand>
        <name>Na(+)</name>
        <dbReference type="ChEBI" id="CHEBI:29101"/>
        <label>1</label>
    </ligand>
</feature>
<keyword evidence="5 10" id="KW-1133">Transmembrane helix</keyword>
<protein>
    <recommendedName>
        <fullName evidence="9">Transporter</fullName>
    </recommendedName>
</protein>
<keyword evidence="7" id="KW-0325">Glycoprotein</keyword>
<feature type="binding site" evidence="8">
    <location>
        <position position="38"/>
    </location>
    <ligand>
        <name>Na(+)</name>
        <dbReference type="ChEBI" id="CHEBI:29101"/>
        <label>1</label>
    </ligand>
</feature>
<evidence type="ECO:0000256" key="8">
    <source>
        <dbReference type="PIRSR" id="PIRSR600175-1"/>
    </source>
</evidence>
<organism evidence="11 12">
    <name type="scientific">Python bivittatus</name>
    <name type="common">Burmese python</name>
    <name type="synonym">Python molurus bivittatus</name>
    <dbReference type="NCBI Taxonomy" id="176946"/>
    <lineage>
        <taxon>Eukaryota</taxon>
        <taxon>Metazoa</taxon>
        <taxon>Chordata</taxon>
        <taxon>Craniata</taxon>
        <taxon>Vertebrata</taxon>
        <taxon>Euteleostomi</taxon>
        <taxon>Lepidosauria</taxon>
        <taxon>Squamata</taxon>
        <taxon>Bifurcata</taxon>
        <taxon>Unidentata</taxon>
        <taxon>Episquamata</taxon>
        <taxon>Toxicofera</taxon>
        <taxon>Serpentes</taxon>
        <taxon>Henophidia</taxon>
        <taxon>Pythonidae</taxon>
        <taxon>Python</taxon>
    </lineage>
</organism>
<feature type="transmembrane region" description="Helical" evidence="10">
    <location>
        <begin position="97"/>
        <end position="124"/>
    </location>
</feature>
<dbReference type="Pfam" id="PF00209">
    <property type="entry name" value="SNF"/>
    <property type="match status" value="1"/>
</dbReference>
<dbReference type="GO" id="GO:0035725">
    <property type="term" value="P:sodium ion transmembrane transport"/>
    <property type="evidence" value="ECO:0007669"/>
    <property type="project" value="TreeGrafter"/>
</dbReference>
<dbReference type="PANTHER" id="PTHR11616:SF109">
    <property type="entry name" value="INACTIVE SODIUM-DEPENDENT NEUTRAL AMINO ACID TRANSPORTER B(0)AT3"/>
    <property type="match status" value="1"/>
</dbReference>
<keyword evidence="4 9" id="KW-0769">Symport</keyword>
<keyword evidence="2 9" id="KW-0813">Transport</keyword>
<dbReference type="PROSITE" id="PS00610">
    <property type="entry name" value="NA_NEUROTRAN_SYMP_1"/>
    <property type="match status" value="1"/>
</dbReference>
<feature type="transmembrane region" description="Helical" evidence="10">
    <location>
        <begin position="563"/>
        <end position="585"/>
    </location>
</feature>
<keyword evidence="8" id="KW-0915">Sodium</keyword>
<dbReference type="OMA" id="VLTWVMW"/>
<accession>A0A9F5MQL9</accession>
<evidence type="ECO:0000313" key="12">
    <source>
        <dbReference type="RefSeq" id="XP_025019955.1"/>
    </source>
</evidence>
<evidence type="ECO:0000256" key="10">
    <source>
        <dbReference type="SAM" id="Phobius"/>
    </source>
</evidence>
<feature type="transmembrane region" description="Helical" evidence="10">
    <location>
        <begin position="259"/>
        <end position="276"/>
    </location>
</feature>
<feature type="binding site" evidence="8">
    <location>
        <position position="33"/>
    </location>
    <ligand>
        <name>Na(+)</name>
        <dbReference type="ChEBI" id="CHEBI:29101"/>
        <label>1</label>
    </ligand>
</feature>
<dbReference type="InterPro" id="IPR037272">
    <property type="entry name" value="SNS_sf"/>
</dbReference>
<evidence type="ECO:0000256" key="2">
    <source>
        <dbReference type="ARBA" id="ARBA00022448"/>
    </source>
</evidence>
<feature type="binding site" evidence="8">
    <location>
        <position position="294"/>
    </location>
    <ligand>
        <name>Na(+)</name>
        <dbReference type="ChEBI" id="CHEBI:29101"/>
        <label>1</label>
    </ligand>
</feature>
<comment type="subcellular location">
    <subcellularLocation>
        <location evidence="1">Membrane</location>
        <topology evidence="1">Multi-pass membrane protein</topology>
    </subcellularLocation>
</comment>
<feature type="transmembrane region" description="Helical" evidence="10">
    <location>
        <begin position="177"/>
        <end position="195"/>
    </location>
</feature>
<keyword evidence="8" id="KW-0479">Metal-binding</keyword>
<dbReference type="SUPFAM" id="SSF161070">
    <property type="entry name" value="SNF-like"/>
    <property type="match status" value="1"/>
</dbReference>
<feature type="transmembrane region" description="Helical" evidence="10">
    <location>
        <begin position="471"/>
        <end position="495"/>
    </location>
</feature>
<dbReference type="KEGG" id="pbi:103055199"/>
<feature type="binding site" evidence="8">
    <location>
        <position position="262"/>
    </location>
    <ligand>
        <name>Na(+)</name>
        <dbReference type="ChEBI" id="CHEBI:29101"/>
        <label>1</label>
    </ligand>
</feature>
<feature type="binding site" evidence="8">
    <location>
        <position position="411"/>
    </location>
    <ligand>
        <name>Na(+)</name>
        <dbReference type="ChEBI" id="CHEBI:29101"/>
        <label>1</label>
    </ligand>
</feature>
<feature type="transmembrane region" description="Helical" evidence="10">
    <location>
        <begin position="215"/>
        <end position="239"/>
    </location>
</feature>
<feature type="transmembrane region" description="Helical" evidence="10">
    <location>
        <begin position="288"/>
        <end position="309"/>
    </location>
</feature>
<evidence type="ECO:0000256" key="1">
    <source>
        <dbReference type="ARBA" id="ARBA00004141"/>
    </source>
</evidence>
<dbReference type="GO" id="GO:0046872">
    <property type="term" value="F:metal ion binding"/>
    <property type="evidence" value="ECO:0007669"/>
    <property type="project" value="UniProtKB-KW"/>
</dbReference>
<proteinExistence type="inferred from homology"/>
<dbReference type="PROSITE" id="PS00754">
    <property type="entry name" value="NA_NEUROTRAN_SYMP_2"/>
    <property type="match status" value="1"/>
</dbReference>
<evidence type="ECO:0000256" key="6">
    <source>
        <dbReference type="ARBA" id="ARBA00023136"/>
    </source>
</evidence>
<feature type="binding site" evidence="8">
    <location>
        <position position="415"/>
    </location>
    <ligand>
        <name>Na(+)</name>
        <dbReference type="ChEBI" id="CHEBI:29101"/>
        <label>1</label>
    </ligand>
</feature>
<dbReference type="GO" id="GO:0015293">
    <property type="term" value="F:symporter activity"/>
    <property type="evidence" value="ECO:0007669"/>
    <property type="project" value="UniProtKB-KW"/>
</dbReference>
<evidence type="ECO:0000313" key="11">
    <source>
        <dbReference type="Proteomes" id="UP000695026"/>
    </source>
</evidence>
<dbReference type="RefSeq" id="XP_025019955.1">
    <property type="nucleotide sequence ID" value="XM_025164187.1"/>
</dbReference>
<name>A0A9F5MQL9_PYTBI</name>
<feature type="binding site" evidence="8">
    <location>
        <position position="31"/>
    </location>
    <ligand>
        <name>Na(+)</name>
        <dbReference type="ChEBI" id="CHEBI:29101"/>
        <label>1</label>
    </ligand>
</feature>
<dbReference type="InterPro" id="IPR002438">
    <property type="entry name" value="Neutral_aa_SLC6"/>
</dbReference>
<feature type="transmembrane region" description="Helical" evidence="10">
    <location>
        <begin position="25"/>
        <end position="43"/>
    </location>
</feature>
<dbReference type="PRINTS" id="PR01206">
    <property type="entry name" value="ORPHTRNSPORT"/>
</dbReference>
<dbReference type="GO" id="GO:0006865">
    <property type="term" value="P:amino acid transport"/>
    <property type="evidence" value="ECO:0007669"/>
    <property type="project" value="TreeGrafter"/>
</dbReference>
<evidence type="ECO:0000256" key="5">
    <source>
        <dbReference type="ARBA" id="ARBA00022989"/>
    </source>
</evidence>
<feature type="transmembrane region" description="Helical" evidence="10">
    <location>
        <begin position="399"/>
        <end position="420"/>
    </location>
</feature>
<sequence length="609" mass="68809">MSKVSLDGKITEDDKRPQWDNKIQYLLSCIGFAVGFGNVWRFPYLCQTYGGGAFLIPYVIALVFEGIPIFHLELAIGQLLRKGSIGVWNHISPYLGGIGYACMMVSFIISIYYNMILAWVLWYLGNSFQDPLPWSICPQDTSKPELIEECHKTSKSTYFWYRHTLNISTGITQTGPFLWWLVICLAFSWIIVYLCTIRGIESTGKAIYLTTTFPYVILTVFLIYGLTLPGAVQGLVYLFTPDLKILKNPRAWLDAATQIFFSLSLALGGHIAYSSYNPQKNDCEKDSIIIAAVNSLTSMYASISIFSILGFKATMNYRDCLDRNIAALTTAFNLTNQSISRENYTVWLESLSKISPPTVSNLKLKKCDLQHFLDQSASGPGLAFIVFTEVVLKMPGSQAWAILFFIMLFTLGLSSMFGLIQGILTPFTEFPIVSKYLRKEASCGIICFISFLTGLLFTTRSGSYWLEVFDSYGGSIPLLVISFLEVCGVVFVYGLKRFCNDVEWMTGRPVNFYWKASWQFISPVLMLSVFLSYLSIQHPSTYNTWNPSYEGFPSKEPKFYPRWVLFICGLLVLLPCIFIPIGAICQFKNVMLKRKEKQVLHPSESTEGS</sequence>
<dbReference type="AlphaFoldDB" id="A0A9F5MQL9"/>
<reference evidence="12" key="1">
    <citation type="submission" date="2025-08" db="UniProtKB">
        <authorList>
            <consortium name="RefSeq"/>
        </authorList>
    </citation>
    <scope>IDENTIFICATION</scope>
    <source>
        <tissue evidence="12">Liver</tissue>
    </source>
</reference>
<dbReference type="PANTHER" id="PTHR11616">
    <property type="entry name" value="SODIUM/CHLORIDE DEPENDENT TRANSPORTER"/>
    <property type="match status" value="1"/>
</dbReference>
<dbReference type="OrthoDB" id="6581954at2759"/>
<dbReference type="GO" id="GO:0005886">
    <property type="term" value="C:plasma membrane"/>
    <property type="evidence" value="ECO:0007669"/>
    <property type="project" value="InterPro"/>
</dbReference>
<comment type="similarity">
    <text evidence="9">Belongs to the sodium:neurotransmitter symporter (SNF) (TC 2.A.22) family.</text>
</comment>